<protein>
    <submittedName>
        <fullName evidence="2">DUF2490 domain-containing protein</fullName>
    </submittedName>
</protein>
<name>A0ABS9ZUB6_9SPHI</name>
<keyword evidence="1" id="KW-0732">Signal</keyword>
<evidence type="ECO:0000313" key="3">
    <source>
        <dbReference type="Proteomes" id="UP001165460"/>
    </source>
</evidence>
<feature type="signal peptide" evidence="1">
    <location>
        <begin position="1"/>
        <end position="19"/>
    </location>
</feature>
<dbReference type="RefSeq" id="WP_243360454.1">
    <property type="nucleotide sequence ID" value="NZ_JALGBH010000001.1"/>
</dbReference>
<evidence type="ECO:0000313" key="2">
    <source>
        <dbReference type="EMBL" id="MCJ0742196.1"/>
    </source>
</evidence>
<gene>
    <name evidence="2" type="ORF">MMF97_05680</name>
</gene>
<sequence length="234" mass="27470">MKKLLLFLILSLVTLCGFAQTVNQHAGWLMFLNSTKINDKWSLHFDFQMQSADNWEYVRRILVRPGITYSINKNQRVTAGYLYNPTYSRVIGASNSTLTENTIWEQYLITHKFQAAAVTHRFRLEQRFMERSNADDFFMQRFRYFFRVLQPLSKNKGAFNQGIYAALQDEVFFNVQHKEQVNGRLFDQNRVFLALGYRISPKVDVEAGYLNQYIKGSSNVTYNHVAQLSINTRF</sequence>
<evidence type="ECO:0000256" key="1">
    <source>
        <dbReference type="SAM" id="SignalP"/>
    </source>
</evidence>
<reference evidence="2" key="1">
    <citation type="submission" date="2022-03" db="EMBL/GenBank/DDBJ databases">
        <authorList>
            <person name="Woo C.Y."/>
        </authorList>
    </citation>
    <scope>NUCLEOTIDE SEQUENCE</scope>
    <source>
        <strain evidence="2">CYS-01</strain>
    </source>
</reference>
<dbReference type="InterPro" id="IPR019619">
    <property type="entry name" value="DUF2490"/>
</dbReference>
<dbReference type="Pfam" id="PF10677">
    <property type="entry name" value="DUF2490"/>
    <property type="match status" value="1"/>
</dbReference>
<proteinExistence type="predicted"/>
<organism evidence="2 3">
    <name type="scientific">Pedobacter montanisoli</name>
    <dbReference type="NCBI Taxonomy" id="2923277"/>
    <lineage>
        <taxon>Bacteria</taxon>
        <taxon>Pseudomonadati</taxon>
        <taxon>Bacteroidota</taxon>
        <taxon>Sphingobacteriia</taxon>
        <taxon>Sphingobacteriales</taxon>
        <taxon>Sphingobacteriaceae</taxon>
        <taxon>Pedobacter</taxon>
    </lineage>
</organism>
<comment type="caution">
    <text evidence="2">The sequence shown here is derived from an EMBL/GenBank/DDBJ whole genome shotgun (WGS) entry which is preliminary data.</text>
</comment>
<accession>A0ABS9ZUB6</accession>
<dbReference type="EMBL" id="JALGBH010000001">
    <property type="protein sequence ID" value="MCJ0742196.1"/>
    <property type="molecule type" value="Genomic_DNA"/>
</dbReference>
<dbReference type="Proteomes" id="UP001165460">
    <property type="component" value="Unassembled WGS sequence"/>
</dbReference>
<keyword evidence="3" id="KW-1185">Reference proteome</keyword>
<feature type="chain" id="PRO_5045838520" evidence="1">
    <location>
        <begin position="20"/>
        <end position="234"/>
    </location>
</feature>